<evidence type="ECO:0000259" key="5">
    <source>
        <dbReference type="PROSITE" id="PS50110"/>
    </source>
</evidence>
<dbReference type="Pfam" id="PF02518">
    <property type="entry name" value="HATPase_c"/>
    <property type="match status" value="1"/>
</dbReference>
<feature type="modified residue" description="4-aspartylphosphate" evidence="2">
    <location>
        <position position="977"/>
    </location>
</feature>
<feature type="domain" description="Histidine kinase" evidence="4">
    <location>
        <begin position="673"/>
        <end position="899"/>
    </location>
</feature>
<keyword evidence="7" id="KW-1185">Reference proteome</keyword>
<dbReference type="InterPro" id="IPR011006">
    <property type="entry name" value="CheY-like_superfamily"/>
</dbReference>
<dbReference type="SMART" id="SM00388">
    <property type="entry name" value="HisKA"/>
    <property type="match status" value="1"/>
</dbReference>
<dbReference type="InterPro" id="IPR036097">
    <property type="entry name" value="HisK_dim/P_sf"/>
</dbReference>
<feature type="domain" description="Response regulatory" evidence="5">
    <location>
        <begin position="1969"/>
        <end position="2095"/>
    </location>
</feature>
<feature type="domain" description="Response regulatory" evidence="5">
    <location>
        <begin position="925"/>
        <end position="1047"/>
    </location>
</feature>
<dbReference type="SUPFAM" id="SSF55781">
    <property type="entry name" value="GAF domain-like"/>
    <property type="match status" value="1"/>
</dbReference>
<proteinExistence type="predicted"/>
<dbReference type="InterPro" id="IPR003594">
    <property type="entry name" value="HATPase_dom"/>
</dbReference>
<evidence type="ECO:0000259" key="4">
    <source>
        <dbReference type="PROSITE" id="PS50109"/>
    </source>
</evidence>
<dbReference type="CDD" id="cd00082">
    <property type="entry name" value="HisKA"/>
    <property type="match status" value="1"/>
</dbReference>
<dbReference type="SUPFAM" id="SSF52172">
    <property type="entry name" value="CheY-like"/>
    <property type="match status" value="2"/>
</dbReference>
<gene>
    <name evidence="6" type="ORF">HK105_202890</name>
</gene>
<dbReference type="Gene3D" id="3.40.50.2300">
    <property type="match status" value="2"/>
</dbReference>
<evidence type="ECO:0000313" key="6">
    <source>
        <dbReference type="EMBL" id="KAL2917604.1"/>
    </source>
</evidence>
<dbReference type="InterPro" id="IPR004358">
    <property type="entry name" value="Sig_transdc_His_kin-like_C"/>
</dbReference>
<dbReference type="Gene3D" id="3.30.450.20">
    <property type="entry name" value="PAS domain"/>
    <property type="match status" value="1"/>
</dbReference>
<dbReference type="SMART" id="SM00448">
    <property type="entry name" value="REC"/>
    <property type="match status" value="2"/>
</dbReference>
<dbReference type="EMBL" id="JADGIZ020000010">
    <property type="protein sequence ID" value="KAL2917604.1"/>
    <property type="molecule type" value="Genomic_DNA"/>
</dbReference>
<dbReference type="SUPFAM" id="SSF47384">
    <property type="entry name" value="Homodimeric domain of signal transducing histidine kinase"/>
    <property type="match status" value="1"/>
</dbReference>
<dbReference type="InterPro" id="IPR043150">
    <property type="entry name" value="Phytochrome_PHY_sf"/>
</dbReference>
<dbReference type="SUPFAM" id="SSF55874">
    <property type="entry name" value="ATPase domain of HSP90 chaperone/DNA topoisomerase II/histidine kinase"/>
    <property type="match status" value="1"/>
</dbReference>
<comment type="caution">
    <text evidence="6">The sequence shown here is derived from an EMBL/GenBank/DDBJ whole genome shotgun (WGS) entry which is preliminary data.</text>
</comment>
<feature type="region of interest" description="Disordered" evidence="3">
    <location>
        <begin position="166"/>
        <end position="211"/>
    </location>
</feature>
<dbReference type="Gene3D" id="1.10.287.130">
    <property type="match status" value="1"/>
</dbReference>
<dbReference type="InterPro" id="IPR036890">
    <property type="entry name" value="HATPase_C_sf"/>
</dbReference>
<feature type="region of interest" description="Disordered" evidence="3">
    <location>
        <begin position="1852"/>
        <end position="1875"/>
    </location>
</feature>
<reference evidence="6 7" key="1">
    <citation type="submission" date="2023-09" db="EMBL/GenBank/DDBJ databases">
        <title>Pangenome analysis of Batrachochytrium dendrobatidis and related Chytrids.</title>
        <authorList>
            <person name="Yacoub M.N."/>
            <person name="Stajich J.E."/>
            <person name="James T.Y."/>
        </authorList>
    </citation>
    <scope>NUCLEOTIDE SEQUENCE [LARGE SCALE GENOMIC DNA]</scope>
    <source>
        <strain evidence="6 7">JEL0888</strain>
    </source>
</reference>
<evidence type="ECO:0000256" key="1">
    <source>
        <dbReference type="ARBA" id="ARBA00022553"/>
    </source>
</evidence>
<protein>
    <recommendedName>
        <fullName evidence="8">Histidine kinase</fullName>
    </recommendedName>
</protein>
<dbReference type="PANTHER" id="PTHR45339">
    <property type="entry name" value="HYBRID SIGNAL TRANSDUCTION HISTIDINE KINASE J"/>
    <property type="match status" value="1"/>
</dbReference>
<dbReference type="Proteomes" id="UP001527925">
    <property type="component" value="Unassembled WGS sequence"/>
</dbReference>
<dbReference type="PROSITE" id="PS50110">
    <property type="entry name" value="RESPONSE_REGULATORY"/>
    <property type="match status" value="2"/>
</dbReference>
<dbReference type="InterPro" id="IPR003661">
    <property type="entry name" value="HisK_dim/P_dom"/>
</dbReference>
<dbReference type="PROSITE" id="PS50109">
    <property type="entry name" value="HIS_KIN"/>
    <property type="match status" value="1"/>
</dbReference>
<organism evidence="6 7">
    <name type="scientific">Polyrhizophydium stewartii</name>
    <dbReference type="NCBI Taxonomy" id="2732419"/>
    <lineage>
        <taxon>Eukaryota</taxon>
        <taxon>Fungi</taxon>
        <taxon>Fungi incertae sedis</taxon>
        <taxon>Chytridiomycota</taxon>
        <taxon>Chytridiomycota incertae sedis</taxon>
        <taxon>Chytridiomycetes</taxon>
        <taxon>Rhizophydiales</taxon>
        <taxon>Rhizophydiales incertae sedis</taxon>
        <taxon>Polyrhizophydium</taxon>
    </lineage>
</organism>
<feature type="compositionally biased region" description="Low complexity" evidence="3">
    <location>
        <begin position="1862"/>
        <end position="1874"/>
    </location>
</feature>
<feature type="region of interest" description="Disordered" evidence="3">
    <location>
        <begin position="1939"/>
        <end position="1965"/>
    </location>
</feature>
<evidence type="ECO:0000256" key="3">
    <source>
        <dbReference type="SAM" id="MobiDB-lite"/>
    </source>
</evidence>
<evidence type="ECO:0000313" key="7">
    <source>
        <dbReference type="Proteomes" id="UP001527925"/>
    </source>
</evidence>
<dbReference type="Pfam" id="PF00072">
    <property type="entry name" value="Response_reg"/>
    <property type="match status" value="2"/>
</dbReference>
<dbReference type="SMART" id="SM00387">
    <property type="entry name" value="HATPase_c"/>
    <property type="match status" value="1"/>
</dbReference>
<evidence type="ECO:0008006" key="8">
    <source>
        <dbReference type="Google" id="ProtNLM"/>
    </source>
</evidence>
<dbReference type="CDD" id="cd16922">
    <property type="entry name" value="HATPase_EvgS-ArcB-TorS-like"/>
    <property type="match status" value="1"/>
</dbReference>
<dbReference type="InterPro" id="IPR005467">
    <property type="entry name" value="His_kinase_dom"/>
</dbReference>
<dbReference type="Gene3D" id="3.30.565.10">
    <property type="entry name" value="Histidine kinase-like ATPase, C-terminal domain"/>
    <property type="match status" value="1"/>
</dbReference>
<dbReference type="PANTHER" id="PTHR45339:SF3">
    <property type="entry name" value="HISTIDINE KINASE"/>
    <property type="match status" value="1"/>
</dbReference>
<name>A0ABR4NDI4_9FUNG</name>
<sequence>MPDSQPDNVQAVPSFGILLAVRIEPRLNSHAVGPAAPPPLPLDLQAQARNAGSEAAVSAAVEIGDAAGAVSHRQSARRAGHCPPAWCMLISHASASVSQLGLAPADLLGKPLATIAVDPDELAAAAARLLDPPGRHGSPACLPLRLRDAAGVICDADAAVRWVEPTEPDTADAAAPPAGEAPAMGTGPRPVEPAGSDAGAGGPGMAQASQQCPAGRMRLVIEIELARTRPPLRQPAARSFTLAGPGGRTLTLPTLETAFHRNASSVMRVLGEIQAHLALLPTAHDILVFMAQVVRRMGRFDSTAVMMLDELDVRCAFHDVDPDCPNPPESRITPGSTISKFVVSKKRWLQALSTPMPFMAEDCDAPISPIAAEAGEGLLPIRTLVLQPLRKFQTDYLASIRVRATVSMRVFVFGKPFANINPRCVLPMRVPFLFLGFLRQLAKITTESLECRILSNQMHSERQFASQMLDLLGRDLGDREQFEPHASGLVRKAGLERLAKCISELMPMLGADAAVVCLGPDVEIVRPGPDETEIECIARFLRKRRLIRVLHSRCCEAEFPEAASTGSSNGEGSIFRAIAGLLHVPLSKHGDAFIALLRRQNMELAASMRFGDDGVDECEIAAVHRQLPARAWTAPQLGMAKLLQVVFWSFVGSLLQREDGLRNEHLKTMLLANISHEVRTPLNAIVNFLEMMLDDPGGDSFRELWKLALDASRSVVHIISELLLVTETGWGAVQMRREPFRIMDCIRSCAGMFPAACKSRGLRFSLVMNESNRDAVVIGDQGKLRQVLTNLLGNAVKYTERGFVELRIESQALDNSTLEVTLGVRDSGMGIPESKHDAIFDAFERITDVGDKRSEIEGAGLGLSICAKLASLMNGPLTVESTENVGSTFTFVVRLPLNEPEPRSLTDSLAAAALSSQRSSLPPLSIAIAEDNVANQRVVVLRLARDGHTTHVFNNGRALVDFVTSPEQPCVDLALVDLDMPGVQGTEVVRLIREAEANAGMPRIPVVAITASVSLADRDECIRAGMDGFLGKPLDFGVLRRMLNDIADGSWQRKADSILSVRPQSAHSNRAFGWIASSGSAAARIRLPVRLASANAEALLGVAAQDLVGRDFADALLPPADHARFLTAATASGHDALRLVVEIELAAAAQPPPLSMPQAVPAPATFAIKQSDPTLGPLPRDAPAPGSSGDAFVFPTLASGFHRSPGRLMNFLARLDRALAMQHTYLRLIGFCCRFLRLFTGFDRIDFVKADDNQVNVIIRIDADPVSGPKFAFPKLGKRFDFDPDDLTDDYQNGNIARTWADVEMPGSKLVGDDHLTDFDVKRCVFSMLAQESMAVYFRSMNTRSILILKAPALSDFCGAFSIQSLAPRSVDLASLAVLQSIAITVNDHIGIALMHERTGYALARSPPTRTIQSSLRALDRFGDKSHSVISLDAVHTETGASAAAGTAAISTGKADMGQPSALGIPTGSGHTSMAFLVCLMSDLMPVLDADAGIISARSASRMLLWRRDAHAGIPTSHPISGVAQTSESKPDDLKHTRSHLSAILACLRLARFASVFATHRVNVDLSPARIASLAAGHELSADARRLLDAHRDAFEEFPGLLLVPLSRDGSALIAFLRARKILGIQPISNAEGDVTSICAEWTAYECNLARSVQLVAQRLADEQLLELPEPEAWRKDIHHHRNCLTRRPRLLWTRIPPVLTPLHALINTAEAAMEEAAKRSDSAGLLDKLQTVRDTSVSLVPLMHDLLHLLQSRSGQLVFRREPFSVADAVRRASRMLLASVYTTGDTTLDLSISDDLADVMLIGDASKLRQIVWNQCAAVMPVVHGKTTLHLSVGVEDRTADSLTLVIRASSSETSKRSRSPSPSRSMAASRRAANETLRATGLSFHVMSQLVAARRGTIWDEPHELRVSMHFEIQPAPQPAALIAPAADAEAAPAVSAAEVQAPAGSGSTGERAESEQASAEPRQTRILVAEDNPVNRQVLCRRLRAHLVCEAHDGSACVRMFAAAALDGGAGGDACDLILMDVQMPECDGIEATRQIRALEAAHGLARTPIIGVSANVSVADWTRCREAGMDGFVPKPTNFKLIEAMIAEIRRG</sequence>
<evidence type="ECO:0000256" key="2">
    <source>
        <dbReference type="PROSITE-ProRule" id="PRU00169"/>
    </source>
</evidence>
<dbReference type="Gene3D" id="3.30.450.270">
    <property type="match status" value="1"/>
</dbReference>
<dbReference type="PRINTS" id="PR00344">
    <property type="entry name" value="BCTRLSENSOR"/>
</dbReference>
<accession>A0ABR4NDI4</accession>
<dbReference type="Pfam" id="PF00512">
    <property type="entry name" value="HisKA"/>
    <property type="match status" value="1"/>
</dbReference>
<feature type="modified residue" description="4-aspartylphosphate" evidence="2">
    <location>
        <position position="2025"/>
    </location>
</feature>
<keyword evidence="1 2" id="KW-0597">Phosphoprotein</keyword>
<feature type="compositionally biased region" description="Low complexity" evidence="3">
    <location>
        <begin position="171"/>
        <end position="188"/>
    </location>
</feature>
<dbReference type="InterPro" id="IPR001789">
    <property type="entry name" value="Sig_transdc_resp-reg_receiver"/>
</dbReference>
<dbReference type="CDD" id="cd17546">
    <property type="entry name" value="REC_hyHK_CKI1_RcsC-like"/>
    <property type="match status" value="2"/>
</dbReference>